<dbReference type="AlphaFoldDB" id="A0AA88A1G4"/>
<feature type="coiled-coil region" evidence="1">
    <location>
        <begin position="5"/>
        <end position="32"/>
    </location>
</feature>
<accession>A0AA88A1G4</accession>
<organism evidence="2 3">
    <name type="scientific">Ficus carica</name>
    <name type="common">Common fig</name>
    <dbReference type="NCBI Taxonomy" id="3494"/>
    <lineage>
        <taxon>Eukaryota</taxon>
        <taxon>Viridiplantae</taxon>
        <taxon>Streptophyta</taxon>
        <taxon>Embryophyta</taxon>
        <taxon>Tracheophyta</taxon>
        <taxon>Spermatophyta</taxon>
        <taxon>Magnoliopsida</taxon>
        <taxon>eudicotyledons</taxon>
        <taxon>Gunneridae</taxon>
        <taxon>Pentapetalae</taxon>
        <taxon>rosids</taxon>
        <taxon>fabids</taxon>
        <taxon>Rosales</taxon>
        <taxon>Moraceae</taxon>
        <taxon>Ficeae</taxon>
        <taxon>Ficus</taxon>
    </lineage>
</organism>
<evidence type="ECO:0000256" key="1">
    <source>
        <dbReference type="SAM" id="Coils"/>
    </source>
</evidence>
<keyword evidence="3" id="KW-1185">Reference proteome</keyword>
<keyword evidence="1" id="KW-0175">Coiled coil</keyword>
<dbReference type="Proteomes" id="UP001187192">
    <property type="component" value="Unassembled WGS sequence"/>
</dbReference>
<reference evidence="2" key="1">
    <citation type="submission" date="2023-07" db="EMBL/GenBank/DDBJ databases">
        <title>draft genome sequence of fig (Ficus carica).</title>
        <authorList>
            <person name="Takahashi T."/>
            <person name="Nishimura K."/>
        </authorList>
    </citation>
    <scope>NUCLEOTIDE SEQUENCE</scope>
</reference>
<name>A0AA88A1G4_FICCA</name>
<protein>
    <submittedName>
        <fullName evidence="2">Uncharacterized protein</fullName>
    </submittedName>
</protein>
<evidence type="ECO:0000313" key="3">
    <source>
        <dbReference type="Proteomes" id="UP001187192"/>
    </source>
</evidence>
<comment type="caution">
    <text evidence="2">The sequence shown here is derived from an EMBL/GenBank/DDBJ whole genome shotgun (WGS) entry which is preliminary data.</text>
</comment>
<evidence type="ECO:0000313" key="2">
    <source>
        <dbReference type="EMBL" id="GMN43969.1"/>
    </source>
</evidence>
<dbReference type="EMBL" id="BTGU01000017">
    <property type="protein sequence ID" value="GMN43969.1"/>
    <property type="molecule type" value="Genomic_DNA"/>
</dbReference>
<gene>
    <name evidence="2" type="ORF">TIFTF001_013174</name>
</gene>
<proteinExistence type="predicted"/>
<sequence>MTDMMKVMVDKFDEAQAKIKSLEADNSSLAAQILDAFEKATLKARYDILKEYKQGLLVDTEVDKIIHRR</sequence>